<dbReference type="Proteomes" id="UP001143362">
    <property type="component" value="Unassembled WGS sequence"/>
</dbReference>
<feature type="chain" id="PRO_5045681962" description="DUF1566 domain-containing protein" evidence="1">
    <location>
        <begin position="23"/>
        <end position="208"/>
    </location>
</feature>
<accession>A0ABT3TPQ9</accession>
<keyword evidence="1" id="KW-0732">Signal</keyword>
<feature type="signal peptide" evidence="1">
    <location>
        <begin position="1"/>
        <end position="22"/>
    </location>
</feature>
<dbReference type="RefSeq" id="WP_279247417.1">
    <property type="nucleotide sequence ID" value="NZ_SHNN01000007.1"/>
</dbReference>
<evidence type="ECO:0000256" key="1">
    <source>
        <dbReference type="SAM" id="SignalP"/>
    </source>
</evidence>
<sequence length="208" mass="22660">MTKFKRSLVSLAVLLISTHASAALYDRGNGLIYDDVLNVTWLHDADFGAGSSSDDGTSISDRRFTHASALAWAQQLVYLGHNNWRLPNVFYSIDGEVLGGEMNHLMYETLGWVASNSYPDIYIDATTGQERSIAATSFAWYAQAKPNPYYTYTFQSNYQEVGFQPTIGTNASAWAVADGDIGAVPIPAAAWLFGSALMGLGALKRKKA</sequence>
<dbReference type="EMBL" id="SHNN01000007">
    <property type="protein sequence ID" value="MCX2983384.1"/>
    <property type="molecule type" value="Genomic_DNA"/>
</dbReference>
<evidence type="ECO:0000313" key="2">
    <source>
        <dbReference type="EMBL" id="MCX2983384.1"/>
    </source>
</evidence>
<protein>
    <recommendedName>
        <fullName evidence="4">DUF1566 domain-containing protein</fullName>
    </recommendedName>
</protein>
<evidence type="ECO:0008006" key="4">
    <source>
        <dbReference type="Google" id="ProtNLM"/>
    </source>
</evidence>
<keyword evidence="3" id="KW-1185">Reference proteome</keyword>
<gene>
    <name evidence="2" type="ORF">EYC98_21195</name>
</gene>
<reference evidence="2" key="1">
    <citation type="submission" date="2019-02" db="EMBL/GenBank/DDBJ databases">
        <authorList>
            <person name="Li S.-H."/>
        </authorList>
    </citation>
    <scope>NUCLEOTIDE SEQUENCE</scope>
    <source>
        <strain evidence="2">IMCC14734</strain>
    </source>
</reference>
<proteinExistence type="predicted"/>
<evidence type="ECO:0000313" key="3">
    <source>
        <dbReference type="Proteomes" id="UP001143362"/>
    </source>
</evidence>
<comment type="caution">
    <text evidence="2">The sequence shown here is derived from an EMBL/GenBank/DDBJ whole genome shotgun (WGS) entry which is preliminary data.</text>
</comment>
<name>A0ABT3TPQ9_9GAMM</name>
<organism evidence="2 3">
    <name type="scientific">Candidatus Litorirhabdus singularis</name>
    <dbReference type="NCBI Taxonomy" id="2518993"/>
    <lineage>
        <taxon>Bacteria</taxon>
        <taxon>Pseudomonadati</taxon>
        <taxon>Pseudomonadota</taxon>
        <taxon>Gammaproteobacteria</taxon>
        <taxon>Cellvibrionales</taxon>
        <taxon>Halieaceae</taxon>
        <taxon>Candidatus Litorirhabdus</taxon>
    </lineage>
</organism>